<evidence type="ECO:0000313" key="2">
    <source>
        <dbReference type="EMBL" id="GHH55273.1"/>
    </source>
</evidence>
<keyword evidence="3" id="KW-1185">Reference proteome</keyword>
<organism evidence="2 3">
    <name type="scientific">Lentzea cavernae</name>
    <dbReference type="NCBI Taxonomy" id="2020703"/>
    <lineage>
        <taxon>Bacteria</taxon>
        <taxon>Bacillati</taxon>
        <taxon>Actinomycetota</taxon>
        <taxon>Actinomycetes</taxon>
        <taxon>Pseudonocardiales</taxon>
        <taxon>Pseudonocardiaceae</taxon>
        <taxon>Lentzea</taxon>
    </lineage>
</organism>
<feature type="region of interest" description="Disordered" evidence="1">
    <location>
        <begin position="24"/>
        <end position="56"/>
    </location>
</feature>
<accession>A0ABQ3MRF4</accession>
<proteinExistence type="predicted"/>
<reference evidence="3" key="1">
    <citation type="journal article" date="2019" name="Int. J. Syst. Evol. Microbiol.">
        <title>The Global Catalogue of Microorganisms (GCM) 10K type strain sequencing project: providing services to taxonomists for standard genome sequencing and annotation.</title>
        <authorList>
            <consortium name="The Broad Institute Genomics Platform"/>
            <consortium name="The Broad Institute Genome Sequencing Center for Infectious Disease"/>
            <person name="Wu L."/>
            <person name="Ma J."/>
        </authorList>
    </citation>
    <scope>NUCLEOTIDE SEQUENCE [LARGE SCALE GENOMIC DNA]</scope>
    <source>
        <strain evidence="3">CGMCC 4.7367</strain>
    </source>
</reference>
<evidence type="ECO:0000313" key="3">
    <source>
        <dbReference type="Proteomes" id="UP000605568"/>
    </source>
</evidence>
<dbReference type="EMBL" id="BNAR01000014">
    <property type="protein sequence ID" value="GHH55273.1"/>
    <property type="molecule type" value="Genomic_DNA"/>
</dbReference>
<name>A0ABQ3MRF4_9PSEU</name>
<evidence type="ECO:0000256" key="1">
    <source>
        <dbReference type="SAM" id="MobiDB-lite"/>
    </source>
</evidence>
<protein>
    <submittedName>
        <fullName evidence="2">Uncharacterized protein</fullName>
    </submittedName>
</protein>
<sequence>MVPDILTTVYGPLEISSSSVTLVASSGTTEEENVAKGRPGRVDPHWPEGADGSHPVTELTSDLQGALSPFGTVTFPLPSEDLPYKHPVTEINKS</sequence>
<dbReference type="Proteomes" id="UP000605568">
    <property type="component" value="Unassembled WGS sequence"/>
</dbReference>
<gene>
    <name evidence="2" type="ORF">GCM10017774_71580</name>
</gene>
<comment type="caution">
    <text evidence="2">The sequence shown here is derived from an EMBL/GenBank/DDBJ whole genome shotgun (WGS) entry which is preliminary data.</text>
</comment>